<dbReference type="PANTHER" id="PTHR33392">
    <property type="entry name" value="POLYISOPRENYL-TEICHOIC ACID--PEPTIDOGLYCAN TEICHOIC ACID TRANSFERASE TAGU"/>
    <property type="match status" value="1"/>
</dbReference>
<organism evidence="4 5">
    <name type="scientific">Pseudoclavibacter albus</name>
    <dbReference type="NCBI Taxonomy" id="272241"/>
    <lineage>
        <taxon>Bacteria</taxon>
        <taxon>Bacillati</taxon>
        <taxon>Actinomycetota</taxon>
        <taxon>Actinomycetes</taxon>
        <taxon>Micrococcales</taxon>
        <taxon>Microbacteriaceae</taxon>
        <taxon>Pseudoclavibacter</taxon>
    </lineage>
</organism>
<proteinExistence type="inferred from homology"/>
<accession>A0ABT2HX62</accession>
<dbReference type="Pfam" id="PF03816">
    <property type="entry name" value="LytR_cpsA_psr"/>
    <property type="match status" value="1"/>
</dbReference>
<dbReference type="RefSeq" id="WP_260104232.1">
    <property type="nucleotide sequence ID" value="NZ_JALXSQ010000019.1"/>
</dbReference>
<protein>
    <submittedName>
        <fullName evidence="4">LCP family protein</fullName>
    </submittedName>
</protein>
<dbReference type="PANTHER" id="PTHR33392:SF6">
    <property type="entry name" value="POLYISOPRENYL-TEICHOIC ACID--PEPTIDOGLYCAN TEICHOIC ACID TRANSFERASE TAGU"/>
    <property type="match status" value="1"/>
</dbReference>
<evidence type="ECO:0000256" key="2">
    <source>
        <dbReference type="SAM" id="MobiDB-lite"/>
    </source>
</evidence>
<name>A0ABT2HX62_9MICO</name>
<evidence type="ECO:0000259" key="3">
    <source>
        <dbReference type="Pfam" id="PF03816"/>
    </source>
</evidence>
<dbReference type="Gene3D" id="3.40.630.190">
    <property type="entry name" value="LCP protein"/>
    <property type="match status" value="1"/>
</dbReference>
<dbReference type="NCBIfam" id="TIGR00350">
    <property type="entry name" value="lytR_cpsA_psr"/>
    <property type="match status" value="1"/>
</dbReference>
<comment type="caution">
    <text evidence="4">The sequence shown here is derived from an EMBL/GenBank/DDBJ whole genome shotgun (WGS) entry which is preliminary data.</text>
</comment>
<evidence type="ECO:0000313" key="4">
    <source>
        <dbReference type="EMBL" id="MCT2042899.1"/>
    </source>
</evidence>
<feature type="domain" description="Cell envelope-related transcriptional attenuator" evidence="3">
    <location>
        <begin position="60"/>
        <end position="205"/>
    </location>
</feature>
<feature type="compositionally biased region" description="Low complexity" evidence="2">
    <location>
        <begin position="274"/>
        <end position="295"/>
    </location>
</feature>
<gene>
    <name evidence="4" type="ORF">M3D15_06095</name>
</gene>
<evidence type="ECO:0000313" key="5">
    <source>
        <dbReference type="Proteomes" id="UP001525379"/>
    </source>
</evidence>
<reference evidence="4 5" key="1">
    <citation type="submission" date="2022-04" db="EMBL/GenBank/DDBJ databases">
        <title>Human microbiome associated bacterial genomes.</title>
        <authorList>
            <person name="Sandstrom S."/>
            <person name="Salamzade R."/>
            <person name="Kalan L.R."/>
        </authorList>
    </citation>
    <scope>NUCLEOTIDE SEQUENCE [LARGE SCALE GENOMIC DNA]</scope>
    <source>
        <strain evidence="5">p3-SID1799</strain>
    </source>
</reference>
<dbReference type="InterPro" id="IPR050922">
    <property type="entry name" value="LytR/CpsA/Psr_CW_biosynth"/>
</dbReference>
<feature type="region of interest" description="Disordered" evidence="2">
    <location>
        <begin position="232"/>
        <end position="330"/>
    </location>
</feature>
<keyword evidence="5" id="KW-1185">Reference proteome</keyword>
<sequence>MYAFTLNQRLNDIERVDEGQVLPDYDGRPEAVSDGPINVLLLGSDTREKGTSILASSGSRSDAIMIANISGDRQHVSIMSVMRDSYVDIPGYGTDKVNAAFAYGGVPLLVQTLEQLIGQRIDHVVGVDFEGFKGLTEAVGGVTLNNQIPFTSSPPGNTTFEQGEITITDGNKALQYVRERKAFDDGDYQRVRNQQAFLKGLVGRILSKETLANPVTIQQLVGSLAAMWPWTPGSTTRPSRRSARSCRASDRATSTCSPCRRPARAWKAASPWCTSTRQPSPTSSRPSPMTPSHSTNRPPRRTLSSILPHAHPSHHALLRPRERGTSATLG</sequence>
<evidence type="ECO:0000256" key="1">
    <source>
        <dbReference type="ARBA" id="ARBA00006068"/>
    </source>
</evidence>
<comment type="similarity">
    <text evidence="1">Belongs to the LytR/CpsA/Psr (LCP) family.</text>
</comment>
<dbReference type="Proteomes" id="UP001525379">
    <property type="component" value="Unassembled WGS sequence"/>
</dbReference>
<dbReference type="InterPro" id="IPR004474">
    <property type="entry name" value="LytR_CpsA_psr"/>
</dbReference>
<dbReference type="EMBL" id="JALXSQ010000019">
    <property type="protein sequence ID" value="MCT2042899.1"/>
    <property type="molecule type" value="Genomic_DNA"/>
</dbReference>